<reference evidence="10" key="1">
    <citation type="journal article" date="2019" name="Int. J. Syst. Evol. Microbiol.">
        <title>The Global Catalogue of Microorganisms (GCM) 10K type strain sequencing project: providing services to taxonomists for standard genome sequencing and annotation.</title>
        <authorList>
            <consortium name="The Broad Institute Genomics Platform"/>
            <consortium name="The Broad Institute Genome Sequencing Center for Infectious Disease"/>
            <person name="Wu L."/>
            <person name="Ma J."/>
        </authorList>
    </citation>
    <scope>NUCLEOTIDE SEQUENCE [LARGE SCALE GENOMIC DNA]</scope>
    <source>
        <strain evidence="10">JCM 18304</strain>
    </source>
</reference>
<feature type="region of interest" description="Disordered" evidence="6">
    <location>
        <begin position="1"/>
        <end position="27"/>
    </location>
</feature>
<evidence type="ECO:0000256" key="6">
    <source>
        <dbReference type="SAM" id="MobiDB-lite"/>
    </source>
</evidence>
<evidence type="ECO:0000313" key="9">
    <source>
        <dbReference type="EMBL" id="GAA5189559.1"/>
    </source>
</evidence>
<feature type="transmembrane region" description="Helical" evidence="7">
    <location>
        <begin position="361"/>
        <end position="379"/>
    </location>
</feature>
<feature type="transmembrane region" description="Helical" evidence="7">
    <location>
        <begin position="679"/>
        <end position="699"/>
    </location>
</feature>
<dbReference type="InterPro" id="IPR003838">
    <property type="entry name" value="ABC3_permease_C"/>
</dbReference>
<keyword evidence="10" id="KW-1185">Reference proteome</keyword>
<evidence type="ECO:0000256" key="4">
    <source>
        <dbReference type="ARBA" id="ARBA00022989"/>
    </source>
</evidence>
<feature type="transmembrane region" description="Helical" evidence="7">
    <location>
        <begin position="442"/>
        <end position="462"/>
    </location>
</feature>
<evidence type="ECO:0000313" key="10">
    <source>
        <dbReference type="Proteomes" id="UP001501570"/>
    </source>
</evidence>
<dbReference type="InterPro" id="IPR038766">
    <property type="entry name" value="Membrane_comp_ABC_pdt"/>
</dbReference>
<proteinExistence type="predicted"/>
<feature type="transmembrane region" description="Helical" evidence="7">
    <location>
        <begin position="222"/>
        <end position="245"/>
    </location>
</feature>
<feature type="transmembrane region" description="Helical" evidence="7">
    <location>
        <begin position="48"/>
        <end position="74"/>
    </location>
</feature>
<gene>
    <name evidence="9" type="ORF">GCM10023322_42660</name>
</gene>
<organism evidence="9 10">
    <name type="scientific">Rugosimonospora acidiphila</name>
    <dbReference type="NCBI Taxonomy" id="556531"/>
    <lineage>
        <taxon>Bacteria</taxon>
        <taxon>Bacillati</taxon>
        <taxon>Actinomycetota</taxon>
        <taxon>Actinomycetes</taxon>
        <taxon>Micromonosporales</taxon>
        <taxon>Micromonosporaceae</taxon>
        <taxon>Rugosimonospora</taxon>
    </lineage>
</organism>
<evidence type="ECO:0000259" key="8">
    <source>
        <dbReference type="Pfam" id="PF02687"/>
    </source>
</evidence>
<comment type="subcellular location">
    <subcellularLocation>
        <location evidence="1">Cell membrane</location>
        <topology evidence="1">Multi-pass membrane protein</topology>
    </subcellularLocation>
</comment>
<feature type="transmembrane region" description="Helical" evidence="7">
    <location>
        <begin position="764"/>
        <end position="790"/>
    </location>
</feature>
<evidence type="ECO:0000256" key="1">
    <source>
        <dbReference type="ARBA" id="ARBA00004651"/>
    </source>
</evidence>
<keyword evidence="5 7" id="KW-0472">Membrane</keyword>
<keyword evidence="2" id="KW-1003">Cell membrane</keyword>
<sequence length="801" mass="83398">MNHDSGAGAGMGAAPARSRPGGSTTPRRWARDLALGARLAFAGGRESWLRTALTSIGIALGVVLLLGCAAIPAISRAHAQREAARGLFANWSAQLTPGDDTELVADVDTTYRGVPITGRIVQAEGPKAPVPPGLSGLPAPGRLVVSPALARLLRSPDGALLRPRLDYPVVGTIGPAGLVGPGEYAFYLGDDKLSGELADNFDIQRLDRFGDARQLRPLDTTLILLVLIIFVVLLLPVVVFIATAVRFGGEQRDRRLAALRLVGADSGMARRIAAGEALVSSAFGLVLGIAGFLVVRQLAQSVTLWDQSVYASDIRPSLPLGLLVVLAVPAMAVSASLLALRRVVIEPLGVVRRAPGTRRRLWWRLVLPVLGLVLLNPLSHRIDLRGGTLPQVRVIAGTVLLLLAVAALLPWLIDAVVARLGGGGVPWQLAVRRLQLSSGASARAVSGVAVAAAGAIALQMLFGAAARTYTAPTGQDANGSRVQVSLLGAGTAEYQTLLHRLLSTSGVRGGYGFSSGTLAALGRPTKHVNGDQPGLYGLTVSDCASLRQVLALSACADGDVFLVGPASPAVPSPGQRVTVGVADPSDPKPPVWTVPTTIPQVSLRPGSDGALSGLVATPGAIGPAALPHNFYVELSADLTSPDTIERIGDAAAGVDPTATVKTWEPARVDHRFATIRQGLFIGALVILLLVGASLLIGTLEQLRDRRRLLPVLVAFGTRRTTLSRSVLWQTALPVLLGMVLAVLVGVGLGAVLLRLVHARVVMNWSSVGGIAGAAALMVLLVTGLSMPALWRLMRPEGLRTE</sequence>
<dbReference type="RefSeq" id="WP_345632064.1">
    <property type="nucleotide sequence ID" value="NZ_BAABJQ010000012.1"/>
</dbReference>
<evidence type="ECO:0000256" key="7">
    <source>
        <dbReference type="SAM" id="Phobius"/>
    </source>
</evidence>
<protein>
    <submittedName>
        <fullName evidence="9">ABC transporter permease</fullName>
    </submittedName>
</protein>
<feature type="transmembrane region" description="Helical" evidence="7">
    <location>
        <begin position="399"/>
        <end position="421"/>
    </location>
</feature>
<dbReference type="PANTHER" id="PTHR30287">
    <property type="entry name" value="MEMBRANE COMPONENT OF PREDICTED ABC SUPERFAMILY METABOLITE UPTAKE TRANSPORTER"/>
    <property type="match status" value="1"/>
</dbReference>
<feature type="domain" description="ABC3 transporter permease C-terminal" evidence="8">
    <location>
        <begin position="681"/>
        <end position="785"/>
    </location>
</feature>
<keyword evidence="3 7" id="KW-0812">Transmembrane</keyword>
<name>A0ABP9S212_9ACTN</name>
<feature type="transmembrane region" description="Helical" evidence="7">
    <location>
        <begin position="318"/>
        <end position="340"/>
    </location>
</feature>
<dbReference type="EMBL" id="BAABJQ010000012">
    <property type="protein sequence ID" value="GAA5189559.1"/>
    <property type="molecule type" value="Genomic_DNA"/>
</dbReference>
<evidence type="ECO:0000256" key="5">
    <source>
        <dbReference type="ARBA" id="ARBA00023136"/>
    </source>
</evidence>
<dbReference type="PANTHER" id="PTHR30287:SF2">
    <property type="entry name" value="BLL1001 PROTEIN"/>
    <property type="match status" value="1"/>
</dbReference>
<comment type="caution">
    <text evidence="9">The sequence shown here is derived from an EMBL/GenBank/DDBJ whole genome shotgun (WGS) entry which is preliminary data.</text>
</comment>
<feature type="compositionally biased region" description="Low complexity" evidence="6">
    <location>
        <begin position="12"/>
        <end position="23"/>
    </location>
</feature>
<accession>A0ABP9S212</accession>
<keyword evidence="4 7" id="KW-1133">Transmembrane helix</keyword>
<evidence type="ECO:0000256" key="2">
    <source>
        <dbReference type="ARBA" id="ARBA00022475"/>
    </source>
</evidence>
<feature type="transmembrane region" description="Helical" evidence="7">
    <location>
        <begin position="277"/>
        <end position="298"/>
    </location>
</feature>
<dbReference type="Proteomes" id="UP001501570">
    <property type="component" value="Unassembled WGS sequence"/>
</dbReference>
<dbReference type="Pfam" id="PF02687">
    <property type="entry name" value="FtsX"/>
    <property type="match status" value="2"/>
</dbReference>
<feature type="domain" description="ABC3 transporter permease C-terminal" evidence="8">
    <location>
        <begin position="228"/>
        <end position="344"/>
    </location>
</feature>
<evidence type="ECO:0000256" key="3">
    <source>
        <dbReference type="ARBA" id="ARBA00022692"/>
    </source>
</evidence>
<feature type="transmembrane region" description="Helical" evidence="7">
    <location>
        <begin position="726"/>
        <end position="752"/>
    </location>
</feature>